<evidence type="ECO:0000256" key="8">
    <source>
        <dbReference type="ARBA" id="ARBA00039381"/>
    </source>
</evidence>
<keyword evidence="4" id="KW-0997">Cell inner membrane</keyword>
<keyword evidence="5 9" id="KW-0812">Transmembrane</keyword>
<dbReference type="OrthoDB" id="9813906at2"/>
<feature type="transmembrane region" description="Helical" evidence="9">
    <location>
        <begin position="102"/>
        <end position="124"/>
    </location>
</feature>
<reference evidence="10 11" key="1">
    <citation type="submission" date="2015-04" db="EMBL/GenBank/DDBJ databases">
        <title>Draft genome sequence of bacteremic isolate Catabacter hongkongensis type strain HKU16T.</title>
        <authorList>
            <person name="Lau S.K."/>
            <person name="Teng J.L."/>
            <person name="Huang Y."/>
            <person name="Curreem S.O."/>
            <person name="Tsui S.K."/>
            <person name="Woo P.C."/>
        </authorList>
    </citation>
    <scope>NUCLEOTIDE SEQUENCE [LARGE SCALE GENOMIC DNA]</scope>
    <source>
        <strain evidence="10 11">HKU16</strain>
    </source>
</reference>
<organism evidence="10 11">
    <name type="scientific">Christensenella hongkongensis</name>
    <dbReference type="NCBI Taxonomy" id="270498"/>
    <lineage>
        <taxon>Bacteria</taxon>
        <taxon>Bacillati</taxon>
        <taxon>Bacillota</taxon>
        <taxon>Clostridia</taxon>
        <taxon>Christensenellales</taxon>
        <taxon>Christensenellaceae</taxon>
        <taxon>Christensenella</taxon>
    </lineage>
</organism>
<dbReference type="PATRIC" id="fig|270498.16.peg.371"/>
<protein>
    <recommendedName>
        <fullName evidence="8">Autoinducer 2 import system permease protein LsrD</fullName>
    </recommendedName>
</protein>
<gene>
    <name evidence="10" type="ORF">CHK_0773</name>
</gene>
<proteinExistence type="predicted"/>
<evidence type="ECO:0000256" key="1">
    <source>
        <dbReference type="ARBA" id="ARBA00004651"/>
    </source>
</evidence>
<feature type="transmembrane region" description="Helical" evidence="9">
    <location>
        <begin position="175"/>
        <end position="195"/>
    </location>
</feature>
<keyword evidence="3" id="KW-1003">Cell membrane</keyword>
<dbReference type="Pfam" id="PF02653">
    <property type="entry name" value="BPD_transp_2"/>
    <property type="match status" value="1"/>
</dbReference>
<accession>A0A0M2NMH4</accession>
<dbReference type="STRING" id="270498.CHK_0773"/>
<dbReference type="GO" id="GO:0022857">
    <property type="term" value="F:transmembrane transporter activity"/>
    <property type="evidence" value="ECO:0007669"/>
    <property type="project" value="InterPro"/>
</dbReference>
<feature type="transmembrane region" description="Helical" evidence="9">
    <location>
        <begin position="227"/>
        <end position="247"/>
    </location>
</feature>
<evidence type="ECO:0000256" key="4">
    <source>
        <dbReference type="ARBA" id="ARBA00022519"/>
    </source>
</evidence>
<evidence type="ECO:0000256" key="5">
    <source>
        <dbReference type="ARBA" id="ARBA00022692"/>
    </source>
</evidence>
<dbReference type="PANTHER" id="PTHR32196:SF71">
    <property type="entry name" value="AUTOINDUCER 2 IMPORT SYSTEM PERMEASE PROTEIN LSRD"/>
    <property type="match status" value="1"/>
</dbReference>
<name>A0A0M2NMH4_9FIRM</name>
<dbReference type="PANTHER" id="PTHR32196">
    <property type="entry name" value="ABC TRANSPORTER PERMEASE PROTEIN YPHD-RELATED-RELATED"/>
    <property type="match status" value="1"/>
</dbReference>
<dbReference type="CDD" id="cd06579">
    <property type="entry name" value="TM_PBP1_transp_AraH_like"/>
    <property type="match status" value="1"/>
</dbReference>
<keyword evidence="6 9" id="KW-1133">Transmembrane helix</keyword>
<dbReference type="GO" id="GO:0005886">
    <property type="term" value="C:plasma membrane"/>
    <property type="evidence" value="ECO:0007669"/>
    <property type="project" value="UniProtKB-SubCell"/>
</dbReference>
<dbReference type="AlphaFoldDB" id="A0A0M2NMH4"/>
<evidence type="ECO:0000256" key="9">
    <source>
        <dbReference type="SAM" id="Phobius"/>
    </source>
</evidence>
<feature type="transmembrane region" description="Helical" evidence="9">
    <location>
        <begin position="283"/>
        <end position="301"/>
    </location>
</feature>
<feature type="transmembrane region" description="Helical" evidence="9">
    <location>
        <begin position="21"/>
        <end position="45"/>
    </location>
</feature>
<dbReference type="EMBL" id="LAYJ01000068">
    <property type="protein sequence ID" value="KKI51607.1"/>
    <property type="molecule type" value="Genomic_DNA"/>
</dbReference>
<dbReference type="PRINTS" id="PR00173">
    <property type="entry name" value="EDTRNSPORT"/>
</dbReference>
<feature type="transmembrane region" description="Helical" evidence="9">
    <location>
        <begin position="307"/>
        <end position="324"/>
    </location>
</feature>
<keyword evidence="11" id="KW-1185">Reference proteome</keyword>
<keyword evidence="2" id="KW-0813">Transport</keyword>
<dbReference type="RefSeq" id="WP_046442719.1">
    <property type="nucleotide sequence ID" value="NZ_LAYJ01000068.1"/>
</dbReference>
<comment type="subcellular location">
    <subcellularLocation>
        <location evidence="1">Cell membrane</location>
        <topology evidence="1">Multi-pass membrane protein</topology>
    </subcellularLocation>
</comment>
<evidence type="ECO:0000313" key="10">
    <source>
        <dbReference type="EMBL" id="KKI51607.1"/>
    </source>
</evidence>
<keyword evidence="7 9" id="KW-0472">Membrane</keyword>
<sequence length="334" mass="35505">MNQMKSLENRKLSFKNLLSEVPEYACVVVLVIVLIVAGCVSPVFFTDTNIQNVLKQGAVLAVLSIGMGYVLISGCIDLSVGINMAVCALVSVVMQQYVGDAGAIILALLVGIGISSFNMLIIYITKARAIEIMMITFGLKMAYRGLAQAVTGNATFRENTTDFFRSLGKGMTFDVIPNIVIIMAVVAVILGVVLGKTKFGRQVTSVGINPEASRLAGISITKTRLKCFMISGLCAGIAGILLASRTMAIQALSGDDYEMMAMSGLVIGGFAVFGGYGSVWRAVLGVYVYTIINNVLNLVGAGAYEQILAQGVILVLAVWLDVYIRVKRAGGKSR</sequence>
<feature type="transmembrane region" description="Helical" evidence="9">
    <location>
        <begin position="57"/>
        <end position="90"/>
    </location>
</feature>
<evidence type="ECO:0000313" key="11">
    <source>
        <dbReference type="Proteomes" id="UP000034076"/>
    </source>
</evidence>
<evidence type="ECO:0000256" key="6">
    <source>
        <dbReference type="ARBA" id="ARBA00022989"/>
    </source>
</evidence>
<evidence type="ECO:0000256" key="7">
    <source>
        <dbReference type="ARBA" id="ARBA00023136"/>
    </source>
</evidence>
<dbReference type="Proteomes" id="UP000034076">
    <property type="component" value="Unassembled WGS sequence"/>
</dbReference>
<evidence type="ECO:0000256" key="3">
    <source>
        <dbReference type="ARBA" id="ARBA00022475"/>
    </source>
</evidence>
<comment type="caution">
    <text evidence="10">The sequence shown here is derived from an EMBL/GenBank/DDBJ whole genome shotgun (WGS) entry which is preliminary data.</text>
</comment>
<evidence type="ECO:0000256" key="2">
    <source>
        <dbReference type="ARBA" id="ARBA00022448"/>
    </source>
</evidence>
<feature type="transmembrane region" description="Helical" evidence="9">
    <location>
        <begin position="259"/>
        <end position="276"/>
    </location>
</feature>
<dbReference type="InterPro" id="IPR001851">
    <property type="entry name" value="ABC_transp_permease"/>
</dbReference>